<evidence type="ECO:0000313" key="1">
    <source>
        <dbReference type="EMBL" id="CAG8546504.1"/>
    </source>
</evidence>
<keyword evidence="2" id="KW-1185">Reference proteome</keyword>
<evidence type="ECO:0000313" key="2">
    <source>
        <dbReference type="Proteomes" id="UP000789525"/>
    </source>
</evidence>
<proteinExistence type="predicted"/>
<protein>
    <submittedName>
        <fullName evidence="1">3348_t:CDS:1</fullName>
    </submittedName>
</protein>
<dbReference type="Proteomes" id="UP000789525">
    <property type="component" value="Unassembled WGS sequence"/>
</dbReference>
<sequence>MTTSETRWESRLPYFENNETWKLIDFLQWSIAFAEDFGDKRDEHLLYKVCLEKLRLKPQLLKSRDGELVQQLVSCCMKSFEMDTKLPEVKKFWESSSTVMKVLKKASVKNSKNMINQVLNLHTDFSEALFNTTRETVKPALKRGLSSESSLSEEETVTDADSNSFLVSEHEKDSNNATANQEDVLVQYTYAQEVSTECIKLQTHKRENEIDIEGDVSCKRQKSETNSPNAENPQLRNNSEKSFSESLSSSDDNKELEDDEEIKIDLTDISIELRREQIVKWEVGCINITDRFQQYQKDVFKKAQREGLKHGSIYELLALSSIIVLCSPCPYPMFTNQEWKEIMKTNPYTINEPPLPPEISSSLRDIASRRLINGDVFMDCGESELNRMVALMFNNLYYGIPEVAPSKLSEEEHCEMYIYPIARSFRRSEKEYELRLNRATAGSKTRPDLSCVVNDVSILNSEFKPLGCTPLQEKKDRLKAHLKARKSINQQLERKGGPGESVIFLNIGNSMESFLMDLKCDGLYRSWPFLTTKLVVDKATIPLAEFAISHFIALEERVEKIVKDFKYRSSQFTPPVQISYMRKLPNTPQVNMLLK</sequence>
<accession>A0ACA9LRI2</accession>
<comment type="caution">
    <text evidence="1">The sequence shown here is derived from an EMBL/GenBank/DDBJ whole genome shotgun (WGS) entry which is preliminary data.</text>
</comment>
<name>A0ACA9LRI2_9GLOM</name>
<gene>
    <name evidence="1" type="ORF">ACOLOM_LOCUS4681</name>
</gene>
<dbReference type="EMBL" id="CAJVPT010007929">
    <property type="protein sequence ID" value="CAG8546504.1"/>
    <property type="molecule type" value="Genomic_DNA"/>
</dbReference>
<reference evidence="1" key="1">
    <citation type="submission" date="2021-06" db="EMBL/GenBank/DDBJ databases">
        <authorList>
            <person name="Kallberg Y."/>
            <person name="Tangrot J."/>
            <person name="Rosling A."/>
        </authorList>
    </citation>
    <scope>NUCLEOTIDE SEQUENCE</scope>
    <source>
        <strain evidence="1">CL356</strain>
    </source>
</reference>
<organism evidence="1 2">
    <name type="scientific">Acaulospora colombiana</name>
    <dbReference type="NCBI Taxonomy" id="27376"/>
    <lineage>
        <taxon>Eukaryota</taxon>
        <taxon>Fungi</taxon>
        <taxon>Fungi incertae sedis</taxon>
        <taxon>Mucoromycota</taxon>
        <taxon>Glomeromycotina</taxon>
        <taxon>Glomeromycetes</taxon>
        <taxon>Diversisporales</taxon>
        <taxon>Acaulosporaceae</taxon>
        <taxon>Acaulospora</taxon>
    </lineage>
</organism>